<dbReference type="Pfam" id="PF13489">
    <property type="entry name" value="Methyltransf_23"/>
    <property type="match status" value="1"/>
</dbReference>
<gene>
    <name evidence="9" type="ORF">SEMRO_21_G014550.1</name>
</gene>
<dbReference type="Gene3D" id="3.40.50.2020">
    <property type="match status" value="1"/>
</dbReference>
<dbReference type="PANTHER" id="PTHR11109">
    <property type="entry name" value="GTP CYCLOHYDROLASE I"/>
    <property type="match status" value="1"/>
</dbReference>
<dbReference type="InterPro" id="IPR027417">
    <property type="entry name" value="P-loop_NTPase"/>
</dbReference>
<name>A0A9N8D6W7_9STRA</name>
<dbReference type="Gene3D" id="1.10.286.10">
    <property type="match status" value="1"/>
</dbReference>
<dbReference type="InterPro" id="IPR043133">
    <property type="entry name" value="GTP-CH-I_C/QueF"/>
</dbReference>
<dbReference type="InterPro" id="IPR001474">
    <property type="entry name" value="GTP_CycHdrlase_I"/>
</dbReference>
<evidence type="ECO:0000256" key="6">
    <source>
        <dbReference type="ARBA" id="ARBA00022801"/>
    </source>
</evidence>
<dbReference type="Pfam" id="PF01227">
    <property type="entry name" value="GTP_cyclohydroI"/>
    <property type="match status" value="1"/>
</dbReference>
<dbReference type="Pfam" id="PF01565">
    <property type="entry name" value="FAD_binding_4"/>
    <property type="match status" value="1"/>
</dbReference>
<dbReference type="NCBIfam" id="TIGR00063">
    <property type="entry name" value="folE"/>
    <property type="match status" value="1"/>
</dbReference>
<keyword evidence="10" id="KW-1185">Reference proteome</keyword>
<dbReference type="GO" id="GO:0004631">
    <property type="term" value="F:phosphomevalonate kinase activity"/>
    <property type="evidence" value="ECO:0007669"/>
    <property type="project" value="InterPro"/>
</dbReference>
<evidence type="ECO:0000256" key="2">
    <source>
        <dbReference type="ARBA" id="ARBA00005080"/>
    </source>
</evidence>
<dbReference type="GO" id="GO:0005525">
    <property type="term" value="F:GTP binding"/>
    <property type="evidence" value="ECO:0007669"/>
    <property type="project" value="TreeGrafter"/>
</dbReference>
<comment type="catalytic activity">
    <reaction evidence="1">
        <text>GTP + H2O = 7,8-dihydroneopterin 3'-triphosphate + formate + H(+)</text>
        <dbReference type="Rhea" id="RHEA:17473"/>
        <dbReference type="ChEBI" id="CHEBI:15377"/>
        <dbReference type="ChEBI" id="CHEBI:15378"/>
        <dbReference type="ChEBI" id="CHEBI:15740"/>
        <dbReference type="ChEBI" id="CHEBI:37565"/>
        <dbReference type="ChEBI" id="CHEBI:58462"/>
        <dbReference type="EC" id="3.5.4.16"/>
    </reaction>
</comment>
<dbReference type="InterPro" id="IPR029063">
    <property type="entry name" value="SAM-dependent_MTases_sf"/>
</dbReference>
<dbReference type="SUPFAM" id="SSF53271">
    <property type="entry name" value="PRTase-like"/>
    <property type="match status" value="1"/>
</dbReference>
<dbReference type="InterPro" id="IPR016169">
    <property type="entry name" value="FAD-bd_PCMH_sub2"/>
</dbReference>
<dbReference type="InterPro" id="IPR036318">
    <property type="entry name" value="FAD-bd_PCMH-like_sf"/>
</dbReference>
<dbReference type="Gene3D" id="3.30.465.10">
    <property type="match status" value="1"/>
</dbReference>
<evidence type="ECO:0000259" key="8">
    <source>
        <dbReference type="PROSITE" id="PS51387"/>
    </source>
</evidence>
<dbReference type="SUPFAM" id="SSF55620">
    <property type="entry name" value="Tetrahydrobiopterin biosynthesis enzymes-like"/>
    <property type="match status" value="1"/>
</dbReference>
<dbReference type="GO" id="GO:0005737">
    <property type="term" value="C:cytoplasm"/>
    <property type="evidence" value="ECO:0007669"/>
    <property type="project" value="InterPro"/>
</dbReference>
<comment type="caution">
    <text evidence="9">The sequence shown here is derived from an EMBL/GenBank/DDBJ whole genome shotgun (WGS) entry which is preliminary data.</text>
</comment>
<dbReference type="InterPro" id="IPR006094">
    <property type="entry name" value="Oxid_FAD_bind_N"/>
</dbReference>
<dbReference type="PANTHER" id="PTHR11109:SF7">
    <property type="entry name" value="GTP CYCLOHYDROLASE 1"/>
    <property type="match status" value="1"/>
</dbReference>
<accession>A0A9N8D6W7</accession>
<proteinExistence type="inferred from homology"/>
<dbReference type="PROSITE" id="PS00860">
    <property type="entry name" value="GTP_CYCLOHYDROL_1_2"/>
    <property type="match status" value="1"/>
</dbReference>
<evidence type="ECO:0000313" key="10">
    <source>
        <dbReference type="Proteomes" id="UP001153069"/>
    </source>
</evidence>
<dbReference type="GO" id="GO:0008270">
    <property type="term" value="F:zinc ion binding"/>
    <property type="evidence" value="ECO:0007669"/>
    <property type="project" value="TreeGrafter"/>
</dbReference>
<keyword evidence="6" id="KW-0378">Hydrolase</keyword>
<organism evidence="9 10">
    <name type="scientific">Seminavis robusta</name>
    <dbReference type="NCBI Taxonomy" id="568900"/>
    <lineage>
        <taxon>Eukaryota</taxon>
        <taxon>Sar</taxon>
        <taxon>Stramenopiles</taxon>
        <taxon>Ochrophyta</taxon>
        <taxon>Bacillariophyta</taxon>
        <taxon>Bacillariophyceae</taxon>
        <taxon>Bacillariophycidae</taxon>
        <taxon>Naviculales</taxon>
        <taxon>Naviculaceae</taxon>
        <taxon>Seminavis</taxon>
    </lineage>
</organism>
<dbReference type="GO" id="GO:0003934">
    <property type="term" value="F:GTP cyclohydrolase I activity"/>
    <property type="evidence" value="ECO:0007669"/>
    <property type="project" value="UniProtKB-EC"/>
</dbReference>
<dbReference type="InterPro" id="IPR029057">
    <property type="entry name" value="PRTase-like"/>
</dbReference>
<dbReference type="InterPro" id="IPR016166">
    <property type="entry name" value="FAD-bd_PCMH"/>
</dbReference>
<dbReference type="InterPro" id="IPR000836">
    <property type="entry name" value="PRTase_dom"/>
</dbReference>
<dbReference type="OrthoDB" id="363185at2759"/>
<protein>
    <recommendedName>
        <fullName evidence="5">GTP cyclohydrolase 1</fullName>
        <ecNumber evidence="4">3.5.4.16</ecNumber>
    </recommendedName>
    <alternativeName>
        <fullName evidence="7">GTP cyclohydrolase I</fullName>
    </alternativeName>
</protein>
<dbReference type="NCBIfam" id="NF006826">
    <property type="entry name" value="PRK09347.1-3"/>
    <property type="match status" value="1"/>
</dbReference>
<dbReference type="GO" id="GO:0046654">
    <property type="term" value="P:tetrahydrofolate biosynthetic process"/>
    <property type="evidence" value="ECO:0007669"/>
    <property type="project" value="InterPro"/>
</dbReference>
<dbReference type="GO" id="GO:0006729">
    <property type="term" value="P:tetrahydrobiopterin biosynthetic process"/>
    <property type="evidence" value="ECO:0007669"/>
    <property type="project" value="TreeGrafter"/>
</dbReference>
<dbReference type="Gene3D" id="3.40.462.20">
    <property type="match status" value="1"/>
</dbReference>
<dbReference type="InterPro" id="IPR018234">
    <property type="entry name" value="GTP_CycHdrlase_I_CS"/>
</dbReference>
<dbReference type="Gene3D" id="3.30.1130.10">
    <property type="match status" value="1"/>
</dbReference>
<dbReference type="SUPFAM" id="SSF53335">
    <property type="entry name" value="S-adenosyl-L-methionine-dependent methyltransferases"/>
    <property type="match status" value="1"/>
</dbReference>
<dbReference type="CDD" id="cd02440">
    <property type="entry name" value="AdoMet_MTases"/>
    <property type="match status" value="1"/>
</dbReference>
<sequence length="1336" mass="146077">MRLEVDNDGLEAIASGGDSFLLPATSGEDRLPSQLERSAAATREILRAIPHENPDREGLQETPHRHARAFAELTIGYAMTVDAEVGEAIFGEASEGVIAQTNIPVYSLCEHHLLPFFGAAHIAYFPDPTVGIIGLSKLTRIVEVFARRLQVQERLTKEIADSLERLLKPRGVAVILTCRHMCMEMRGVRCNGTETTTIQKLGVFQEESGLFDEFLSLVNASKVIKQAVPVTASSECSKLEEITEDPHEHLSGERAHLVDEVGEWKDCDNYRLYLECAQDEPSSIAKAVEEAVIGPLSQRKEQGLSILDIGAGNGIVLRALCDVRRSIKIAHYAAYEMDASLCAELCSVATGLGLEDRSNIIQSQFNVQNSHKDVGGTADVVLLSHCLYGLISSEQVDLVQRALQCVAPGGILMIVHRWEPNGTLDRLSKCFTEQSLLHIVKIWESHLCTLHLDAVQRMRLNRYTDGDVSLNDQQTSVVRLIGCIAVEPHSCSLNNTETASACFNEARCQVGYLARKKTPSAVVKPSTVVGIQACLRAAALQSVLSSGSGKVTVIGGGHSENAFADNAIAINMALWNQVEVDTVKRLVKIGGGATSGEVTEQCEKNDLVVPLGDRPGVGAGLILLGGLNHFMRRHGLATDNIVRVVYVNTNGEIQEASTKEELFPFRGAGSNFGVVLEITVRAFPLDSIAAQDIVYDLPSSSYAQLLRSYSKEAMCLLDTGCLDGFLFWSGSDQLSFATSHFDIGLNQEDCLVQGFQGNAKVGAWSTHSPTQLYDRELYMTDAFAPHRVLRPNENLPTKLRSNKRCLFLPSLTEKHESILSRCMKETPTKWCYIHLLHGGGAVARVGPLETAFGCRQWVFAAVVTARWPDGDEDMEKKATEWLAWSTDLLIPHSEGVYGSDLGPRDKTLARRAFGLNHFRLARMKQTADPLHVLGCACPIAAVDDDPRVQARGIVLIVCGPRCSGKDWLASNVYATLRSVMGETENDMVSVCSISDETKREFAEVHSGVDLNELLTNRRYKESHRKSLSAFYERKKAQSIAYDAECYVKTVQGSDDGRILLLTGMRDGLDYARRLAGKPVLLIKVTSSNEAKEARGWTYDKTIDESHGELAADAKDDDFWDLVFDNGLNSTCRSAATWTRDILVPSLFQRCVRTVQQPSVQYRDIVGSLLLQPFAMALWTGSVVEWVEKNGQTSSVDAIVSPESLGFVFAGTVASFLKKPLILLRKGGKLVGDKDSVSYDGSNIHNLIQGEECEAADSHPSNPEYCLEIVSGSVLPGQRILVVDDCLASGATVRAVMDLVGRQGGVVTKLAVLTELPDLQGRPDHVDIFSVTTFPGS</sequence>
<dbReference type="Gene3D" id="3.40.50.150">
    <property type="entry name" value="Vaccinia Virus protein VP39"/>
    <property type="match status" value="1"/>
</dbReference>
<feature type="domain" description="FAD-binding PCMH-type" evidence="8">
    <location>
        <begin position="515"/>
        <end position="685"/>
    </location>
</feature>
<evidence type="ECO:0000256" key="5">
    <source>
        <dbReference type="ARBA" id="ARBA00017272"/>
    </source>
</evidence>
<reference evidence="9" key="1">
    <citation type="submission" date="2020-06" db="EMBL/GenBank/DDBJ databases">
        <authorList>
            <consortium name="Plant Systems Biology data submission"/>
        </authorList>
    </citation>
    <scope>NUCLEOTIDE SEQUENCE</scope>
    <source>
        <strain evidence="9">D6</strain>
    </source>
</reference>
<dbReference type="Gene3D" id="3.40.50.300">
    <property type="entry name" value="P-loop containing nucleotide triphosphate hydrolases"/>
    <property type="match status" value="1"/>
</dbReference>
<dbReference type="InterPro" id="IPR020602">
    <property type="entry name" value="GTP_CycHdrlase_I_dom"/>
</dbReference>
<dbReference type="FunFam" id="3.30.1130.10:FF:000001">
    <property type="entry name" value="GTP cyclohydrolase 1"/>
    <property type="match status" value="1"/>
</dbReference>
<dbReference type="GO" id="GO:0071949">
    <property type="term" value="F:FAD binding"/>
    <property type="evidence" value="ECO:0007669"/>
    <property type="project" value="InterPro"/>
</dbReference>
<evidence type="ECO:0000256" key="7">
    <source>
        <dbReference type="ARBA" id="ARBA00030854"/>
    </source>
</evidence>
<dbReference type="NCBIfam" id="NF006825">
    <property type="entry name" value="PRK09347.1-2"/>
    <property type="match status" value="1"/>
</dbReference>
<comment type="similarity">
    <text evidence="3">Belongs to the GTP cyclohydrolase I family.</text>
</comment>
<dbReference type="Pfam" id="PF00156">
    <property type="entry name" value="Pribosyltran"/>
    <property type="match status" value="1"/>
</dbReference>
<dbReference type="GO" id="GO:0006695">
    <property type="term" value="P:cholesterol biosynthetic process"/>
    <property type="evidence" value="ECO:0007669"/>
    <property type="project" value="InterPro"/>
</dbReference>
<comment type="pathway">
    <text evidence="2">Cofactor biosynthesis; 7,8-dihydroneopterin triphosphate biosynthesis; 7,8-dihydroneopterin triphosphate from GTP: step 1/1.</text>
</comment>
<dbReference type="SUPFAM" id="SSF56176">
    <property type="entry name" value="FAD-binding/transporter-associated domain-like"/>
    <property type="match status" value="1"/>
</dbReference>
<evidence type="ECO:0000256" key="1">
    <source>
        <dbReference type="ARBA" id="ARBA00001052"/>
    </source>
</evidence>
<evidence type="ECO:0000256" key="4">
    <source>
        <dbReference type="ARBA" id="ARBA00012715"/>
    </source>
</evidence>
<evidence type="ECO:0000256" key="3">
    <source>
        <dbReference type="ARBA" id="ARBA00008085"/>
    </source>
</evidence>
<dbReference type="EMBL" id="CAICTM010000021">
    <property type="protein sequence ID" value="CAB9497508.1"/>
    <property type="molecule type" value="Genomic_DNA"/>
</dbReference>
<dbReference type="Proteomes" id="UP001153069">
    <property type="component" value="Unassembled WGS sequence"/>
</dbReference>
<dbReference type="Pfam" id="PF04275">
    <property type="entry name" value="P-mevalo_kinase"/>
    <property type="match status" value="1"/>
</dbReference>
<dbReference type="PROSITE" id="PS51387">
    <property type="entry name" value="FAD_PCMH"/>
    <property type="match status" value="1"/>
</dbReference>
<dbReference type="CDD" id="cd06223">
    <property type="entry name" value="PRTases_typeI"/>
    <property type="match status" value="1"/>
</dbReference>
<dbReference type="EC" id="3.5.4.16" evidence="4"/>
<evidence type="ECO:0000313" key="9">
    <source>
        <dbReference type="EMBL" id="CAB9497508.1"/>
    </source>
</evidence>
<dbReference type="HAMAP" id="MF_00223">
    <property type="entry name" value="FolE"/>
    <property type="match status" value="1"/>
</dbReference>
<dbReference type="InterPro" id="IPR005919">
    <property type="entry name" value="Pmev_kin_anim"/>
</dbReference>
<dbReference type="InterPro" id="IPR043134">
    <property type="entry name" value="GTP-CH-I_N"/>
</dbReference>